<dbReference type="Pfam" id="PF00413">
    <property type="entry name" value="Peptidase_M10"/>
    <property type="match status" value="1"/>
</dbReference>
<dbReference type="EMBL" id="CP011125">
    <property type="protein sequence ID" value="AKF11595.1"/>
    <property type="molecule type" value="Genomic_DNA"/>
</dbReference>
<dbReference type="InterPro" id="IPR024079">
    <property type="entry name" value="MetalloPept_cat_dom_sf"/>
</dbReference>
<feature type="transmembrane region" description="Helical" evidence="5">
    <location>
        <begin position="293"/>
        <end position="311"/>
    </location>
</feature>
<dbReference type="SUPFAM" id="SSF55486">
    <property type="entry name" value="Metalloproteases ('zincins'), catalytic domain"/>
    <property type="match status" value="1"/>
</dbReference>
<keyword evidence="5" id="KW-0812">Transmembrane</keyword>
<evidence type="ECO:0000256" key="5">
    <source>
        <dbReference type="SAM" id="Phobius"/>
    </source>
</evidence>
<dbReference type="GO" id="GO:0004222">
    <property type="term" value="F:metalloendopeptidase activity"/>
    <property type="evidence" value="ECO:0007669"/>
    <property type="project" value="InterPro"/>
</dbReference>
<dbReference type="STRING" id="927083.DB32_008744"/>
<evidence type="ECO:0000259" key="7">
    <source>
        <dbReference type="Pfam" id="PF00413"/>
    </source>
</evidence>
<keyword evidence="2" id="KW-0479">Metal-binding</keyword>
<accession>A0A0F6YMP5</accession>
<dbReference type="Proteomes" id="UP000034883">
    <property type="component" value="Chromosome"/>
</dbReference>
<sequence length="315" mass="33898">MRLAPIALVLLLVVVPASARAWCQMVTPRPCERASDCLTGQGCTDSGQCAWIGAPLECEVPDFARTFPIAWRRRCTTMTISAASPSGDLMRQHVAAILERSIATWEAVRCEGGGTPGLDVTLLDEPDECVRASHSSSGGNVHSLIFVDEGWATERMHDPRAFAVTSVWFGAGGEIFDADIEMNEALGPYVECDPAGCTTPGVVDLESTLTHELGHYFGLAHSPHDPLATMWFDADPRETHKRDLAEDDVAGICTMYPPGSLPDACNPDPRGGLDLDCRTVESCNCRAPGVRTAPTPALVLALMITLLAIAARRRR</sequence>
<keyword evidence="1" id="KW-0645">Protease</keyword>
<dbReference type="GO" id="GO:0008270">
    <property type="term" value="F:zinc ion binding"/>
    <property type="evidence" value="ECO:0007669"/>
    <property type="project" value="InterPro"/>
</dbReference>
<organism evidence="8 9">
    <name type="scientific">Sandaracinus amylolyticus</name>
    <dbReference type="NCBI Taxonomy" id="927083"/>
    <lineage>
        <taxon>Bacteria</taxon>
        <taxon>Pseudomonadati</taxon>
        <taxon>Myxococcota</taxon>
        <taxon>Polyangia</taxon>
        <taxon>Polyangiales</taxon>
        <taxon>Sandaracinaceae</taxon>
        <taxon>Sandaracinus</taxon>
    </lineage>
</organism>
<evidence type="ECO:0000256" key="4">
    <source>
        <dbReference type="ARBA" id="ARBA00022833"/>
    </source>
</evidence>
<reference evidence="8 9" key="1">
    <citation type="submission" date="2015-03" db="EMBL/GenBank/DDBJ databases">
        <title>Genome assembly of Sandaracinus amylolyticus DSM 53668.</title>
        <authorList>
            <person name="Sharma G."/>
            <person name="Subramanian S."/>
        </authorList>
    </citation>
    <scope>NUCLEOTIDE SEQUENCE [LARGE SCALE GENOMIC DNA]</scope>
    <source>
        <strain evidence="8 9">DSM 53668</strain>
    </source>
</reference>
<keyword evidence="5" id="KW-1133">Transmembrane helix</keyword>
<keyword evidence="6" id="KW-0732">Signal</keyword>
<keyword evidence="5" id="KW-0472">Membrane</keyword>
<keyword evidence="4" id="KW-0862">Zinc</keyword>
<dbReference type="RefSeq" id="WP_053238443.1">
    <property type="nucleotide sequence ID" value="NZ_CP011125.1"/>
</dbReference>
<dbReference type="InterPro" id="IPR024038">
    <property type="entry name" value="MYXO-CTERM"/>
</dbReference>
<dbReference type="KEGG" id="samy:DB32_008744"/>
<dbReference type="InterPro" id="IPR001818">
    <property type="entry name" value="Pept_M10_metallopeptidase"/>
</dbReference>
<dbReference type="Gene3D" id="3.40.390.10">
    <property type="entry name" value="Collagenase (Catalytic Domain)"/>
    <property type="match status" value="1"/>
</dbReference>
<feature type="domain" description="Peptidase M10 metallopeptidase" evidence="7">
    <location>
        <begin position="148"/>
        <end position="256"/>
    </location>
</feature>
<evidence type="ECO:0000256" key="6">
    <source>
        <dbReference type="SAM" id="SignalP"/>
    </source>
</evidence>
<evidence type="ECO:0000256" key="3">
    <source>
        <dbReference type="ARBA" id="ARBA00022801"/>
    </source>
</evidence>
<name>A0A0F6YMP5_9BACT</name>
<keyword evidence="9" id="KW-1185">Reference proteome</keyword>
<dbReference type="NCBIfam" id="TIGR03901">
    <property type="entry name" value="MYXO-CTERM"/>
    <property type="match status" value="1"/>
</dbReference>
<evidence type="ECO:0000313" key="9">
    <source>
        <dbReference type="Proteomes" id="UP000034883"/>
    </source>
</evidence>
<dbReference type="GO" id="GO:0031012">
    <property type="term" value="C:extracellular matrix"/>
    <property type="evidence" value="ECO:0007669"/>
    <property type="project" value="InterPro"/>
</dbReference>
<dbReference type="AlphaFoldDB" id="A0A0F6YMP5"/>
<protein>
    <recommendedName>
        <fullName evidence="7">Peptidase M10 metallopeptidase domain-containing protein</fullName>
    </recommendedName>
</protein>
<evidence type="ECO:0000256" key="1">
    <source>
        <dbReference type="ARBA" id="ARBA00022670"/>
    </source>
</evidence>
<keyword evidence="3" id="KW-0378">Hydrolase</keyword>
<dbReference type="GO" id="GO:0006508">
    <property type="term" value="P:proteolysis"/>
    <property type="evidence" value="ECO:0007669"/>
    <property type="project" value="UniProtKB-KW"/>
</dbReference>
<proteinExistence type="predicted"/>
<evidence type="ECO:0000313" key="8">
    <source>
        <dbReference type="EMBL" id="AKF11595.1"/>
    </source>
</evidence>
<feature type="signal peptide" evidence="6">
    <location>
        <begin position="1"/>
        <end position="21"/>
    </location>
</feature>
<gene>
    <name evidence="8" type="ORF">DB32_008744</name>
</gene>
<feature type="chain" id="PRO_5002512815" description="Peptidase M10 metallopeptidase domain-containing protein" evidence="6">
    <location>
        <begin position="22"/>
        <end position="315"/>
    </location>
</feature>
<evidence type="ECO:0000256" key="2">
    <source>
        <dbReference type="ARBA" id="ARBA00022723"/>
    </source>
</evidence>